<evidence type="ECO:0000256" key="1">
    <source>
        <dbReference type="ARBA" id="ARBA00004123"/>
    </source>
</evidence>
<feature type="compositionally biased region" description="Polar residues" evidence="15">
    <location>
        <begin position="287"/>
        <end position="297"/>
    </location>
</feature>
<dbReference type="SUPFAM" id="SSF64268">
    <property type="entry name" value="PX domain"/>
    <property type="match status" value="1"/>
</dbReference>
<feature type="region of interest" description="Disordered" evidence="15">
    <location>
        <begin position="806"/>
        <end position="826"/>
    </location>
</feature>
<keyword evidence="14" id="KW-0010">Activator</keyword>
<dbReference type="InterPro" id="IPR036871">
    <property type="entry name" value="PX_dom_sf"/>
</dbReference>
<organism evidence="17 18">
    <name type="scientific">Xylaria flabelliformis</name>
    <dbReference type="NCBI Taxonomy" id="2512241"/>
    <lineage>
        <taxon>Eukaryota</taxon>
        <taxon>Fungi</taxon>
        <taxon>Dikarya</taxon>
        <taxon>Ascomycota</taxon>
        <taxon>Pezizomycotina</taxon>
        <taxon>Sordariomycetes</taxon>
        <taxon>Xylariomycetidae</taxon>
        <taxon>Xylariales</taxon>
        <taxon>Xylariaceae</taxon>
        <taxon>Xylaria</taxon>
    </lineage>
</organism>
<evidence type="ECO:0000256" key="15">
    <source>
        <dbReference type="SAM" id="MobiDB-lite"/>
    </source>
</evidence>
<evidence type="ECO:0000256" key="14">
    <source>
        <dbReference type="RuleBase" id="RU364147"/>
    </source>
</evidence>
<dbReference type="GO" id="GO:0016592">
    <property type="term" value="C:mediator complex"/>
    <property type="evidence" value="ECO:0007669"/>
    <property type="project" value="InterPro"/>
</dbReference>
<proteinExistence type="inferred from homology"/>
<dbReference type="GO" id="GO:0030904">
    <property type="term" value="C:retromer complex"/>
    <property type="evidence" value="ECO:0007669"/>
    <property type="project" value="UniProtKB-ARBA"/>
</dbReference>
<dbReference type="GO" id="GO:0005794">
    <property type="term" value="C:Golgi apparatus"/>
    <property type="evidence" value="ECO:0007669"/>
    <property type="project" value="UniProtKB-SubCell"/>
</dbReference>
<dbReference type="FunFam" id="3.30.1520.10:FF:000013">
    <property type="entry name" value="Putative Sorting nexin 3"/>
    <property type="match status" value="1"/>
</dbReference>
<dbReference type="GO" id="GO:0042147">
    <property type="term" value="P:retrograde transport, endosome to Golgi"/>
    <property type="evidence" value="ECO:0007669"/>
    <property type="project" value="TreeGrafter"/>
</dbReference>
<evidence type="ECO:0000256" key="2">
    <source>
        <dbReference type="ARBA" id="ARBA00004287"/>
    </source>
</evidence>
<dbReference type="PANTHER" id="PTHR10555">
    <property type="entry name" value="SORTING NEXIN"/>
    <property type="match status" value="1"/>
</dbReference>
<evidence type="ECO:0000256" key="13">
    <source>
        <dbReference type="ARBA" id="ARBA00023242"/>
    </source>
</evidence>
<gene>
    <name evidence="14" type="primary">MED11</name>
    <name evidence="17" type="ORF">FHL15_002828</name>
</gene>
<accession>A0A553I7F1</accession>
<evidence type="ECO:0000256" key="8">
    <source>
        <dbReference type="ARBA" id="ARBA00022490"/>
    </source>
</evidence>
<feature type="compositionally biased region" description="Low complexity" evidence="15">
    <location>
        <begin position="395"/>
        <end position="409"/>
    </location>
</feature>
<evidence type="ECO:0000256" key="6">
    <source>
        <dbReference type="ARBA" id="ARBA00010883"/>
    </source>
</evidence>
<keyword evidence="13 14" id="KW-0539">Nucleus</keyword>
<evidence type="ECO:0000256" key="5">
    <source>
        <dbReference type="ARBA" id="ARBA00008186"/>
    </source>
</evidence>
<comment type="similarity">
    <text evidence="6">Belongs to the sorting nexin family.</text>
</comment>
<dbReference type="Gene3D" id="1.10.287.3490">
    <property type="match status" value="1"/>
</dbReference>
<feature type="compositionally biased region" description="Low complexity" evidence="15">
    <location>
        <begin position="271"/>
        <end position="286"/>
    </location>
</feature>
<keyword evidence="14" id="KW-0805">Transcription regulation</keyword>
<keyword evidence="18" id="KW-1185">Reference proteome</keyword>
<dbReference type="InterPro" id="IPR001683">
    <property type="entry name" value="PX_dom"/>
</dbReference>
<comment type="subunit">
    <text evidence="14">Component of the Mediator complex.</text>
</comment>
<dbReference type="Gene3D" id="1.20.1270.60">
    <property type="entry name" value="Arfaptin homology (AH) domain/BAR domain"/>
    <property type="match status" value="1"/>
</dbReference>
<protein>
    <recommendedName>
        <fullName evidence="14">Mediator of RNA polymerase II transcription subunit 11</fullName>
    </recommendedName>
    <alternativeName>
        <fullName evidence="14">Mediator complex subunit 11</fullName>
    </alternativeName>
</protein>
<dbReference type="Proteomes" id="UP000319160">
    <property type="component" value="Unassembled WGS sequence"/>
</dbReference>
<dbReference type="GO" id="GO:0035091">
    <property type="term" value="F:phosphatidylinositol binding"/>
    <property type="evidence" value="ECO:0007669"/>
    <property type="project" value="InterPro"/>
</dbReference>
<dbReference type="PANTHER" id="PTHR10555:SF170">
    <property type="entry name" value="FI18122P1"/>
    <property type="match status" value="1"/>
</dbReference>
<feature type="domain" description="PX" evidence="16">
    <location>
        <begin position="418"/>
        <end position="535"/>
    </location>
</feature>
<dbReference type="InterPro" id="IPR035803">
    <property type="entry name" value="BAR_Vps5"/>
</dbReference>
<dbReference type="SMART" id="SM00312">
    <property type="entry name" value="PX"/>
    <property type="match status" value="1"/>
</dbReference>
<feature type="compositionally biased region" description="Basic and acidic residues" evidence="15">
    <location>
        <begin position="373"/>
        <end position="386"/>
    </location>
</feature>
<dbReference type="AlphaFoldDB" id="A0A553I7F1"/>
<evidence type="ECO:0000256" key="9">
    <source>
        <dbReference type="ARBA" id="ARBA00022553"/>
    </source>
</evidence>
<keyword evidence="8" id="KW-0963">Cytoplasm</keyword>
<dbReference type="GO" id="GO:0005768">
    <property type="term" value="C:endosome"/>
    <property type="evidence" value="ECO:0007669"/>
    <property type="project" value="UniProtKB-ARBA"/>
</dbReference>
<comment type="subcellular location">
    <subcellularLocation>
        <location evidence="3">Cytoplasm</location>
    </subcellularLocation>
    <subcellularLocation>
        <location evidence="4">Golgi apparatus</location>
    </subcellularLocation>
    <subcellularLocation>
        <location evidence="2">Membrane</location>
        <topology evidence="2">Peripheral membrane protein</topology>
        <orientation evidence="2">Cytoplasmic side</orientation>
    </subcellularLocation>
    <subcellularLocation>
        <location evidence="1 14">Nucleus</location>
    </subcellularLocation>
</comment>
<dbReference type="GO" id="GO:0015031">
    <property type="term" value="P:protein transport"/>
    <property type="evidence" value="ECO:0007669"/>
    <property type="project" value="UniProtKB-KW"/>
</dbReference>
<comment type="caution">
    <text evidence="17">The sequence shown here is derived from an EMBL/GenBank/DDBJ whole genome shotgun (WGS) entry which is preliminary data.</text>
</comment>
<evidence type="ECO:0000256" key="11">
    <source>
        <dbReference type="ARBA" id="ARBA00023034"/>
    </source>
</evidence>
<dbReference type="OrthoDB" id="271164at2759"/>
<dbReference type="Pfam" id="PF09325">
    <property type="entry name" value="Vps5"/>
    <property type="match status" value="1"/>
</dbReference>
<evidence type="ECO:0000256" key="4">
    <source>
        <dbReference type="ARBA" id="ARBA00004555"/>
    </source>
</evidence>
<dbReference type="GO" id="GO:0045053">
    <property type="term" value="P:protein retention in Golgi apparatus"/>
    <property type="evidence" value="ECO:0007669"/>
    <property type="project" value="TreeGrafter"/>
</dbReference>
<dbReference type="InterPro" id="IPR015404">
    <property type="entry name" value="Vps5_C"/>
</dbReference>
<evidence type="ECO:0000259" key="16">
    <source>
        <dbReference type="PROSITE" id="PS50195"/>
    </source>
</evidence>
<dbReference type="EMBL" id="VFLP01000012">
    <property type="protein sequence ID" value="TRX96104.1"/>
    <property type="molecule type" value="Genomic_DNA"/>
</dbReference>
<reference evidence="18" key="1">
    <citation type="submission" date="2019-06" db="EMBL/GenBank/DDBJ databases">
        <title>Draft genome sequence of the griseofulvin-producing fungus Xylaria cubensis strain G536.</title>
        <authorList>
            <person name="Mead M.E."/>
            <person name="Raja H.A."/>
            <person name="Steenwyk J.L."/>
            <person name="Knowles S.L."/>
            <person name="Oberlies N.H."/>
            <person name="Rokas A."/>
        </authorList>
    </citation>
    <scope>NUCLEOTIDE SEQUENCE [LARGE SCALE GENOMIC DNA]</scope>
    <source>
        <strain evidence="18">G536</strain>
    </source>
</reference>
<dbReference type="InterPro" id="IPR019404">
    <property type="entry name" value="Mediator_Med11"/>
</dbReference>
<dbReference type="GO" id="GO:0003712">
    <property type="term" value="F:transcription coregulator activity"/>
    <property type="evidence" value="ECO:0007669"/>
    <property type="project" value="InterPro"/>
</dbReference>
<dbReference type="FunFam" id="1.20.1270.60:FF:000022">
    <property type="entry name" value="Sorting nexin 3 protein"/>
    <property type="match status" value="1"/>
</dbReference>
<keyword evidence="7" id="KW-0813">Transport</keyword>
<dbReference type="STRING" id="2512241.A0A553I7F1"/>
<evidence type="ECO:0000313" key="17">
    <source>
        <dbReference type="EMBL" id="TRX96104.1"/>
    </source>
</evidence>
<comment type="similarity">
    <text evidence="5 14">Belongs to the Mediator complex subunit 11 family.</text>
</comment>
<dbReference type="InterPro" id="IPR027267">
    <property type="entry name" value="AH/BAR_dom_sf"/>
</dbReference>
<dbReference type="PROSITE" id="PS50195">
    <property type="entry name" value="PX"/>
    <property type="match status" value="1"/>
</dbReference>
<name>A0A553I7F1_9PEZI</name>
<dbReference type="Gene3D" id="3.30.1520.10">
    <property type="entry name" value="Phox-like domain"/>
    <property type="match status" value="1"/>
</dbReference>
<keyword evidence="9" id="KW-0597">Phosphoprotein</keyword>
<keyword evidence="10" id="KW-0653">Protein transport</keyword>
<evidence type="ECO:0000256" key="12">
    <source>
        <dbReference type="ARBA" id="ARBA00023136"/>
    </source>
</evidence>
<evidence type="ECO:0000256" key="10">
    <source>
        <dbReference type="ARBA" id="ARBA00022927"/>
    </source>
</evidence>
<dbReference type="GO" id="GO:0005829">
    <property type="term" value="C:cytosol"/>
    <property type="evidence" value="ECO:0007669"/>
    <property type="project" value="GOC"/>
</dbReference>
<evidence type="ECO:0000256" key="7">
    <source>
        <dbReference type="ARBA" id="ARBA00022448"/>
    </source>
</evidence>
<sequence length="826" mass="91723">MATSGQQTPFVPFTKAERIQQLGDIDKKIVSLLRSTGQAMQCLGTITTETDPRQQFKGHMDEFMRTFRAVNVGIKRQIWGLEEAGIISLGKKELTIREEGGEVQASNVRNGLLEPDGNGKIGGLDVGWLNSRSNKVERDMEADLWQEAEDILQRLIAHQRRDTNPATNDSMQSLSHEQLITLRVYHKVNPLKYASGLDASTKVVLKVVPSDIGAYRVPTIELRQLASTATHRLSPSFHLQSIDDNEAAPHLTQLTDQSDSYVPSQSSAKPTTSDAAQDSTSTTQDAVSQQSQASTKSPAARATRGPVRRLVAQPTRLEAVDDPLGPLGPLGGNAGPGADSQADEPPVPPQKEQAVIRTTMPQSSQQKRPGPADPHRIDDDDQDRPSGPRPPPPVQAAQPSPARASGQPSVSIEQAAKPSFHITVGDPHKVGDLTSSHIVYSVRTRTTSKGYKQPEFEVKRRYRDFLWLYNTMHGNNPGVVVPPPPEKQALNRFESNFVESRRAALEKMLNKIAAHPTLQHDSDLKLFLESEAFNVDVKHKERKEPIPSESKGMLGSFGISVGGGSKFVEQDDWFHDRRVYLDALENQLKALLKSMDIMVNQRKAMAESAGEFSASLHALSTVELSPTLSGPLDALSELQLTIRDVYDRQAQQDVLTFGITIDEYIRLIGSVKQAFSQRQKAFHSWHSAENELQKRKTGQEKLLRQGRSQQDRLNQVGAEVADAERKVHQARLLFEDMGRLMRAELDRFEREKVEDFKSSVETFLESAVEAQKELIEKWETFLMQLDAEDDETVFYRPPVIQTADKAAGRGDTAVDRARATIDEDSD</sequence>
<dbReference type="Pfam" id="PF00787">
    <property type="entry name" value="PX"/>
    <property type="match status" value="1"/>
</dbReference>
<comment type="function">
    <text evidence="14">Component of the Mediator complex, a coactivator involved in the regulated transcription of nearly all RNA polymerase II-dependent genes. Mediator functions as a bridge to convey information from gene-specific regulatory proteins to the basal RNA polymerase II transcription machinery. Mediator is recruited to promoters by direct interactions with regulatory proteins and serves as a scaffold for the assembly of a functional pre-initiation complex with RNA polymerase II and the general transcription factors.</text>
</comment>
<keyword evidence="14" id="KW-0804">Transcription</keyword>
<dbReference type="GO" id="GO:0006357">
    <property type="term" value="P:regulation of transcription by RNA polymerase II"/>
    <property type="evidence" value="ECO:0007669"/>
    <property type="project" value="InterPro"/>
</dbReference>
<feature type="region of interest" description="Disordered" evidence="15">
    <location>
        <begin position="256"/>
        <end position="412"/>
    </location>
</feature>
<evidence type="ECO:0000256" key="3">
    <source>
        <dbReference type="ARBA" id="ARBA00004496"/>
    </source>
</evidence>
<evidence type="ECO:0000313" key="18">
    <source>
        <dbReference type="Proteomes" id="UP000319160"/>
    </source>
</evidence>
<dbReference type="SUPFAM" id="SSF103657">
    <property type="entry name" value="BAR/IMD domain-like"/>
    <property type="match status" value="1"/>
</dbReference>
<keyword evidence="12" id="KW-0472">Membrane</keyword>
<keyword evidence="11" id="KW-0333">Golgi apparatus</keyword>
<dbReference type="CDD" id="cd07627">
    <property type="entry name" value="BAR_Vps5p"/>
    <property type="match status" value="1"/>
</dbReference>
<dbReference type="Pfam" id="PF10280">
    <property type="entry name" value="Med11"/>
    <property type="match status" value="1"/>
</dbReference>
<feature type="compositionally biased region" description="Polar residues" evidence="15">
    <location>
        <begin position="256"/>
        <end position="270"/>
    </location>
</feature>